<dbReference type="AlphaFoldDB" id="S9QQQ8"/>
<dbReference type="eggNOG" id="COG0583">
    <property type="taxonomic scope" value="Bacteria"/>
</dbReference>
<keyword evidence="2" id="KW-0805">Transcription regulation</keyword>
<evidence type="ECO:0000259" key="5">
    <source>
        <dbReference type="PROSITE" id="PS50931"/>
    </source>
</evidence>
<name>S9QQQ8_9RHOB</name>
<protein>
    <recommendedName>
        <fullName evidence="5">HTH lysR-type domain-containing protein</fullName>
    </recommendedName>
</protein>
<dbReference type="PANTHER" id="PTHR30427">
    <property type="entry name" value="TRANSCRIPTIONAL ACTIVATOR PROTEIN LYSR"/>
    <property type="match status" value="1"/>
</dbReference>
<evidence type="ECO:0000256" key="1">
    <source>
        <dbReference type="ARBA" id="ARBA00009437"/>
    </source>
</evidence>
<gene>
    <name evidence="6" type="ORF">Salmuc_03632</name>
</gene>
<organism evidence="6 7">
    <name type="scientific">Salipiger mucosus DSM 16094</name>
    <dbReference type="NCBI Taxonomy" id="1123237"/>
    <lineage>
        <taxon>Bacteria</taxon>
        <taxon>Pseudomonadati</taxon>
        <taxon>Pseudomonadota</taxon>
        <taxon>Alphaproteobacteria</taxon>
        <taxon>Rhodobacterales</taxon>
        <taxon>Roseobacteraceae</taxon>
        <taxon>Salipiger</taxon>
    </lineage>
</organism>
<dbReference type="STRING" id="1123237.Salmuc_03632"/>
<dbReference type="InterPro" id="IPR005119">
    <property type="entry name" value="LysR_subst-bd"/>
</dbReference>
<keyword evidence="7" id="KW-1185">Reference proteome</keyword>
<dbReference type="Pfam" id="PF00126">
    <property type="entry name" value="HTH_1"/>
    <property type="match status" value="1"/>
</dbReference>
<reference evidence="7" key="1">
    <citation type="journal article" date="2014" name="Stand. Genomic Sci.">
        <title>Genome sequence of the exopolysaccharide-producing Salipiger mucosus type strain (DSM 16094(T)), a moderately halophilic member of the Roseobacter clade.</title>
        <authorList>
            <person name="Riedel T."/>
            <person name="Spring S."/>
            <person name="Fiebig A."/>
            <person name="Petersen J."/>
            <person name="Kyrpides N.C."/>
            <person name="Goker M."/>
            <person name="Klenk H.P."/>
        </authorList>
    </citation>
    <scope>NUCLEOTIDE SEQUENCE [LARGE SCALE GENOMIC DNA]</scope>
    <source>
        <strain evidence="7">DSM 16094</strain>
    </source>
</reference>
<dbReference type="PROSITE" id="PS50931">
    <property type="entry name" value="HTH_LYSR"/>
    <property type="match status" value="1"/>
</dbReference>
<sequence length="316" mass="34805">MPAAAHLQTSKIQANGDHMDGINLHRLQVFRSVFETDSVSAAARRMRLSQPTVSRHLQIFEDELGVVLFRNISGRLEPTWEAQRLYAESGGLFERLSQIEQSVESIRRGQQEALRIMGTAALSGTVLAEAVGRLYRDFPDLEIVVDAGRQSQQLPALREGSIDLAVGGAWENRPELTQWKIGSMPLMAVLPVDHPRSKEATFDLAWLEGEDFVNHNIHAPLGALISAELSRRGIVPRQRLTALSIPFAVSLARAAGACAVVDHISASSIDRTTMRVLPLSHPLSLSLTVTQLASRPERTPVRAFVATMRQAYARLI</sequence>
<evidence type="ECO:0000313" key="7">
    <source>
        <dbReference type="Proteomes" id="UP000015347"/>
    </source>
</evidence>
<dbReference type="SUPFAM" id="SSF46785">
    <property type="entry name" value="Winged helix' DNA-binding domain"/>
    <property type="match status" value="1"/>
</dbReference>
<accession>S9QQQ8</accession>
<dbReference type="CDD" id="cd05466">
    <property type="entry name" value="PBP2_LTTR_substrate"/>
    <property type="match status" value="1"/>
</dbReference>
<dbReference type="Gene3D" id="3.40.190.290">
    <property type="match status" value="1"/>
</dbReference>
<dbReference type="InterPro" id="IPR000847">
    <property type="entry name" value="LysR_HTH_N"/>
</dbReference>
<dbReference type="Proteomes" id="UP000015347">
    <property type="component" value="Unassembled WGS sequence"/>
</dbReference>
<dbReference type="HOGENOM" id="CLU_039613_6_3_5"/>
<dbReference type="EMBL" id="APVH01000014">
    <property type="protein sequence ID" value="EPX83731.1"/>
    <property type="molecule type" value="Genomic_DNA"/>
</dbReference>
<proteinExistence type="inferred from homology"/>
<keyword evidence="3" id="KW-0238">DNA-binding</keyword>
<evidence type="ECO:0000256" key="4">
    <source>
        <dbReference type="ARBA" id="ARBA00023163"/>
    </source>
</evidence>
<dbReference type="PANTHER" id="PTHR30427:SF1">
    <property type="entry name" value="TRANSCRIPTIONAL ACTIVATOR PROTEIN LYSR"/>
    <property type="match status" value="1"/>
</dbReference>
<evidence type="ECO:0000256" key="2">
    <source>
        <dbReference type="ARBA" id="ARBA00023015"/>
    </source>
</evidence>
<dbReference type="GO" id="GO:0003700">
    <property type="term" value="F:DNA-binding transcription factor activity"/>
    <property type="evidence" value="ECO:0007669"/>
    <property type="project" value="InterPro"/>
</dbReference>
<dbReference type="Gene3D" id="1.10.10.10">
    <property type="entry name" value="Winged helix-like DNA-binding domain superfamily/Winged helix DNA-binding domain"/>
    <property type="match status" value="1"/>
</dbReference>
<dbReference type="InterPro" id="IPR036390">
    <property type="entry name" value="WH_DNA-bd_sf"/>
</dbReference>
<dbReference type="SUPFAM" id="SSF53850">
    <property type="entry name" value="Periplasmic binding protein-like II"/>
    <property type="match status" value="1"/>
</dbReference>
<feature type="domain" description="HTH lysR-type" evidence="5">
    <location>
        <begin position="22"/>
        <end position="79"/>
    </location>
</feature>
<dbReference type="InterPro" id="IPR036388">
    <property type="entry name" value="WH-like_DNA-bd_sf"/>
</dbReference>
<dbReference type="GO" id="GO:0043565">
    <property type="term" value="F:sequence-specific DNA binding"/>
    <property type="evidence" value="ECO:0007669"/>
    <property type="project" value="TreeGrafter"/>
</dbReference>
<dbReference type="Pfam" id="PF03466">
    <property type="entry name" value="LysR_substrate"/>
    <property type="match status" value="1"/>
</dbReference>
<keyword evidence="4" id="KW-0804">Transcription</keyword>
<evidence type="ECO:0000313" key="6">
    <source>
        <dbReference type="EMBL" id="EPX83731.1"/>
    </source>
</evidence>
<comment type="caution">
    <text evidence="6">The sequence shown here is derived from an EMBL/GenBank/DDBJ whole genome shotgun (WGS) entry which is preliminary data.</text>
</comment>
<comment type="similarity">
    <text evidence="1">Belongs to the LysR transcriptional regulatory family.</text>
</comment>
<evidence type="ECO:0000256" key="3">
    <source>
        <dbReference type="ARBA" id="ARBA00023125"/>
    </source>
</evidence>
<dbReference type="GO" id="GO:0010628">
    <property type="term" value="P:positive regulation of gene expression"/>
    <property type="evidence" value="ECO:0007669"/>
    <property type="project" value="TreeGrafter"/>
</dbReference>